<dbReference type="AlphaFoldDB" id="A0A8H4QZ62"/>
<feature type="transmembrane region" description="Helical" evidence="2">
    <location>
        <begin position="138"/>
        <end position="165"/>
    </location>
</feature>
<protein>
    <submittedName>
        <fullName evidence="3">Uncharacterized protein</fullName>
    </submittedName>
</protein>
<accession>A0A8H4QZ62</accession>
<gene>
    <name evidence="3" type="ORF">D9613_004636</name>
</gene>
<comment type="caution">
    <text evidence="3">The sequence shown here is derived from an EMBL/GenBank/DDBJ whole genome shotgun (WGS) entry which is preliminary data.</text>
</comment>
<evidence type="ECO:0000256" key="1">
    <source>
        <dbReference type="SAM" id="MobiDB-lite"/>
    </source>
</evidence>
<keyword evidence="2" id="KW-0812">Transmembrane</keyword>
<feature type="transmembrane region" description="Helical" evidence="2">
    <location>
        <begin position="20"/>
        <end position="41"/>
    </location>
</feature>
<keyword evidence="2" id="KW-0472">Membrane</keyword>
<feature type="region of interest" description="Disordered" evidence="1">
    <location>
        <begin position="291"/>
        <end position="330"/>
    </location>
</feature>
<dbReference type="EMBL" id="JAACJL010000016">
    <property type="protein sequence ID" value="KAF4619509.1"/>
    <property type="molecule type" value="Genomic_DNA"/>
</dbReference>
<name>A0A8H4QZ62_9AGAR</name>
<feature type="transmembrane region" description="Helical" evidence="2">
    <location>
        <begin position="266"/>
        <end position="285"/>
    </location>
</feature>
<feature type="transmembrane region" description="Helical" evidence="2">
    <location>
        <begin position="185"/>
        <end position="206"/>
    </location>
</feature>
<feature type="transmembrane region" description="Helical" evidence="2">
    <location>
        <begin position="226"/>
        <end position="246"/>
    </location>
</feature>
<feature type="transmembrane region" description="Helical" evidence="2">
    <location>
        <begin position="53"/>
        <end position="72"/>
    </location>
</feature>
<keyword evidence="4" id="KW-1185">Reference proteome</keyword>
<evidence type="ECO:0000256" key="2">
    <source>
        <dbReference type="SAM" id="Phobius"/>
    </source>
</evidence>
<reference evidence="3 4" key="1">
    <citation type="submission" date="2019-12" db="EMBL/GenBank/DDBJ databases">
        <authorList>
            <person name="Floudas D."/>
            <person name="Bentzer J."/>
            <person name="Ahren D."/>
            <person name="Johansson T."/>
            <person name="Persson P."/>
            <person name="Tunlid A."/>
        </authorList>
    </citation>
    <scope>NUCLEOTIDE SEQUENCE [LARGE SCALE GENOMIC DNA]</scope>
    <source>
        <strain evidence="3 4">CBS 102.39</strain>
    </source>
</reference>
<keyword evidence="2" id="KW-1133">Transmembrane helix</keyword>
<evidence type="ECO:0000313" key="4">
    <source>
        <dbReference type="Proteomes" id="UP000521872"/>
    </source>
</evidence>
<sequence>MPLSVAQQKAYIGAHLNSNVLLQFMFGLYTGVFLITLYIYYCCKSNRSSSGSGIVVGALVVLYGFVSFYAVVNWVGLSQILREPETRLSTWIEMFLGGSDKLRGVDLTSVIMGLLEFAIADGLLVWRCFHACGRSLRLSLLPIGLFIIETVLSLVSVVYVCLFLFKPGTSFPSPAGEIYNRVEAAMFFVAAATSFVATVTICHQIYKHTSPGSQSRKRYRYVIRSLTESSAIYSVSVLIEAILGSLNKGDIESCFTVTLALKYSPVVSFMTAGLAPTIMVALLFIRRTPTHDDSEPPTDYIPSRSEAPHQDELEAQPSGEEMYQTAQGRA</sequence>
<evidence type="ECO:0000313" key="3">
    <source>
        <dbReference type="EMBL" id="KAF4619509.1"/>
    </source>
</evidence>
<proteinExistence type="predicted"/>
<dbReference type="Proteomes" id="UP000521872">
    <property type="component" value="Unassembled WGS sequence"/>
</dbReference>
<organism evidence="3 4">
    <name type="scientific">Agrocybe pediades</name>
    <dbReference type="NCBI Taxonomy" id="84607"/>
    <lineage>
        <taxon>Eukaryota</taxon>
        <taxon>Fungi</taxon>
        <taxon>Dikarya</taxon>
        <taxon>Basidiomycota</taxon>
        <taxon>Agaricomycotina</taxon>
        <taxon>Agaricomycetes</taxon>
        <taxon>Agaricomycetidae</taxon>
        <taxon>Agaricales</taxon>
        <taxon>Agaricineae</taxon>
        <taxon>Strophariaceae</taxon>
        <taxon>Agrocybe</taxon>
    </lineage>
</organism>
<feature type="transmembrane region" description="Helical" evidence="2">
    <location>
        <begin position="107"/>
        <end position="126"/>
    </location>
</feature>